<accession>A0A5J4Q700</accession>
<sequence>PETIIGLIVFAAEQIIKSETEGNDQKQLTNELEKIIADGTDDNEDINQSEHTIEPKYFINGKDRFRRNDSGTQLQATVKGETNPEINITKISASTPVHNVNRSDRLR</sequence>
<evidence type="ECO:0000313" key="1">
    <source>
        <dbReference type="EMBL" id="KAA6317437.1"/>
    </source>
</evidence>
<protein>
    <submittedName>
        <fullName evidence="1">Uncharacterized protein</fullName>
    </submittedName>
</protein>
<evidence type="ECO:0000313" key="2">
    <source>
        <dbReference type="Proteomes" id="UP000324800"/>
    </source>
</evidence>
<comment type="caution">
    <text evidence="1">The sequence shown here is derived from an EMBL/GenBank/DDBJ whole genome shotgun (WGS) entry which is preliminary data.</text>
</comment>
<dbReference type="EMBL" id="SNRW01046611">
    <property type="protein sequence ID" value="KAA6317437.1"/>
    <property type="molecule type" value="Genomic_DNA"/>
</dbReference>
<organism evidence="1 2">
    <name type="scientific">Streblomastix strix</name>
    <dbReference type="NCBI Taxonomy" id="222440"/>
    <lineage>
        <taxon>Eukaryota</taxon>
        <taxon>Metamonada</taxon>
        <taxon>Preaxostyla</taxon>
        <taxon>Oxymonadida</taxon>
        <taxon>Streblomastigidae</taxon>
        <taxon>Streblomastix</taxon>
    </lineage>
</organism>
<reference evidence="1 2" key="1">
    <citation type="submission" date="2019-03" db="EMBL/GenBank/DDBJ databases">
        <title>Single cell metagenomics reveals metabolic interactions within the superorganism composed of flagellate Streblomastix strix and complex community of Bacteroidetes bacteria on its surface.</title>
        <authorList>
            <person name="Treitli S.C."/>
            <person name="Kolisko M."/>
            <person name="Husnik F."/>
            <person name="Keeling P."/>
            <person name="Hampl V."/>
        </authorList>
    </citation>
    <scope>NUCLEOTIDE SEQUENCE [LARGE SCALE GENOMIC DNA]</scope>
    <source>
        <strain evidence="1">ST1C</strain>
    </source>
</reference>
<name>A0A5J4Q700_9EUKA</name>
<feature type="non-terminal residue" evidence="1">
    <location>
        <position position="1"/>
    </location>
</feature>
<dbReference type="AlphaFoldDB" id="A0A5J4Q700"/>
<proteinExistence type="predicted"/>
<dbReference type="Proteomes" id="UP000324800">
    <property type="component" value="Unassembled WGS sequence"/>
</dbReference>
<gene>
    <name evidence="1" type="ORF">EZS28_055100</name>
</gene>